<dbReference type="SMART" id="SM00220">
    <property type="entry name" value="S_TKc"/>
    <property type="match status" value="1"/>
</dbReference>
<organism evidence="12 13">
    <name type="scientific">Pseudallescheria apiosperma</name>
    <name type="common">Scedosporium apiospermum</name>
    <dbReference type="NCBI Taxonomy" id="563466"/>
    <lineage>
        <taxon>Eukaryota</taxon>
        <taxon>Fungi</taxon>
        <taxon>Dikarya</taxon>
        <taxon>Ascomycota</taxon>
        <taxon>Pezizomycotina</taxon>
        <taxon>Sordariomycetes</taxon>
        <taxon>Hypocreomycetidae</taxon>
        <taxon>Microascales</taxon>
        <taxon>Microascaceae</taxon>
        <taxon>Scedosporium</taxon>
    </lineage>
</organism>
<feature type="domain" description="Protein kinase" evidence="10">
    <location>
        <begin position="118"/>
        <end position="440"/>
    </location>
</feature>
<evidence type="ECO:0000313" key="12">
    <source>
        <dbReference type="EMBL" id="KEZ39976.1"/>
    </source>
</evidence>
<comment type="catalytic activity">
    <reaction evidence="7">
        <text>L-threonyl-[protein] + ATP = O-phospho-L-threonyl-[protein] + ADP + H(+)</text>
        <dbReference type="Rhea" id="RHEA:46608"/>
        <dbReference type="Rhea" id="RHEA-COMP:11060"/>
        <dbReference type="Rhea" id="RHEA-COMP:11605"/>
        <dbReference type="ChEBI" id="CHEBI:15378"/>
        <dbReference type="ChEBI" id="CHEBI:30013"/>
        <dbReference type="ChEBI" id="CHEBI:30616"/>
        <dbReference type="ChEBI" id="CHEBI:61977"/>
        <dbReference type="ChEBI" id="CHEBI:456216"/>
        <dbReference type="EC" id="2.7.11.1"/>
    </reaction>
</comment>
<feature type="domain" description="C3H1-type" evidence="11">
    <location>
        <begin position="523"/>
        <end position="551"/>
    </location>
</feature>
<reference evidence="12 13" key="1">
    <citation type="journal article" date="2014" name="Genome Announc.">
        <title>Draft genome sequence of the pathogenic fungus Scedosporium apiospermum.</title>
        <authorList>
            <person name="Vandeputte P."/>
            <person name="Ghamrawi S."/>
            <person name="Rechenmann M."/>
            <person name="Iltis A."/>
            <person name="Giraud S."/>
            <person name="Fleury M."/>
            <person name="Thornton C."/>
            <person name="Delhaes L."/>
            <person name="Meyer W."/>
            <person name="Papon N."/>
            <person name="Bouchara J.P."/>
        </authorList>
    </citation>
    <scope>NUCLEOTIDE SEQUENCE [LARGE SCALE GENOMIC DNA]</scope>
    <source>
        <strain evidence="12 13">IHEM 14462</strain>
    </source>
</reference>
<dbReference type="RefSeq" id="XP_016639775.1">
    <property type="nucleotide sequence ID" value="XM_016790472.1"/>
</dbReference>
<comment type="caution">
    <text evidence="12">The sequence shown here is derived from an EMBL/GenBank/DDBJ whole genome shotgun (WGS) entry which is preliminary data.</text>
</comment>
<evidence type="ECO:0000256" key="9">
    <source>
        <dbReference type="PROSITE-ProRule" id="PRU00723"/>
    </source>
</evidence>
<dbReference type="InterPro" id="IPR000719">
    <property type="entry name" value="Prot_kinase_dom"/>
</dbReference>
<dbReference type="Proteomes" id="UP000028545">
    <property type="component" value="Unassembled WGS sequence"/>
</dbReference>
<dbReference type="InterPro" id="IPR050660">
    <property type="entry name" value="NEK_Ser/Thr_kinase"/>
</dbReference>
<dbReference type="Gene3D" id="1.10.510.10">
    <property type="entry name" value="Transferase(Phosphotransferase) domain 1"/>
    <property type="match status" value="1"/>
</dbReference>
<protein>
    <recommendedName>
        <fullName evidence="1">non-specific serine/threonine protein kinase</fullName>
        <ecNumber evidence="1">2.7.11.1</ecNumber>
    </recommendedName>
</protein>
<dbReference type="GO" id="GO:0004674">
    <property type="term" value="F:protein serine/threonine kinase activity"/>
    <property type="evidence" value="ECO:0007669"/>
    <property type="project" value="UniProtKB-KW"/>
</dbReference>
<dbReference type="CDD" id="cd00180">
    <property type="entry name" value="PKc"/>
    <property type="match status" value="1"/>
</dbReference>
<evidence type="ECO:0000256" key="3">
    <source>
        <dbReference type="ARBA" id="ARBA00022679"/>
    </source>
</evidence>
<dbReference type="InterPro" id="IPR000571">
    <property type="entry name" value="Znf_CCCH"/>
</dbReference>
<keyword evidence="2" id="KW-0723">Serine/threonine-protein kinase</keyword>
<evidence type="ECO:0000256" key="2">
    <source>
        <dbReference type="ARBA" id="ARBA00022527"/>
    </source>
</evidence>
<dbReference type="EMBL" id="JOWA01000132">
    <property type="protein sequence ID" value="KEZ39976.1"/>
    <property type="molecule type" value="Genomic_DNA"/>
</dbReference>
<dbReference type="PANTHER" id="PTHR43671:SF98">
    <property type="entry name" value="SERINE_THREONINE-PROTEIN KINASE NEK11"/>
    <property type="match status" value="1"/>
</dbReference>
<evidence type="ECO:0000256" key="4">
    <source>
        <dbReference type="ARBA" id="ARBA00022741"/>
    </source>
</evidence>
<keyword evidence="9" id="KW-0479">Metal-binding</keyword>
<dbReference type="Pfam" id="PF00069">
    <property type="entry name" value="Pkinase"/>
    <property type="match status" value="1"/>
</dbReference>
<dbReference type="SUPFAM" id="SSF56112">
    <property type="entry name" value="Protein kinase-like (PK-like)"/>
    <property type="match status" value="1"/>
</dbReference>
<dbReference type="KEGG" id="sapo:SAPIO_CDS8951"/>
<dbReference type="GO" id="GO:0008270">
    <property type="term" value="F:zinc ion binding"/>
    <property type="evidence" value="ECO:0007669"/>
    <property type="project" value="UniProtKB-KW"/>
</dbReference>
<proteinExistence type="predicted"/>
<dbReference type="GO" id="GO:0005634">
    <property type="term" value="C:nucleus"/>
    <property type="evidence" value="ECO:0007669"/>
    <property type="project" value="TreeGrafter"/>
</dbReference>
<feature type="zinc finger region" description="C3H1-type" evidence="9">
    <location>
        <begin position="523"/>
        <end position="551"/>
    </location>
</feature>
<keyword evidence="4" id="KW-0547">Nucleotide-binding</keyword>
<dbReference type="InterPro" id="IPR011009">
    <property type="entry name" value="Kinase-like_dom_sf"/>
</dbReference>
<dbReference type="AlphaFoldDB" id="A0A084FY14"/>
<dbReference type="VEuPathDB" id="FungiDB:SAPIO_CDS8951"/>
<keyword evidence="9" id="KW-0862">Zinc</keyword>
<evidence type="ECO:0000256" key="1">
    <source>
        <dbReference type="ARBA" id="ARBA00012513"/>
    </source>
</evidence>
<dbReference type="InterPro" id="IPR008271">
    <property type="entry name" value="Ser/Thr_kinase_AS"/>
</dbReference>
<dbReference type="PROSITE" id="PS00108">
    <property type="entry name" value="PROTEIN_KINASE_ST"/>
    <property type="match status" value="1"/>
</dbReference>
<dbReference type="PROSITE" id="PS50103">
    <property type="entry name" value="ZF_C3H1"/>
    <property type="match status" value="1"/>
</dbReference>
<dbReference type="HOGENOM" id="CLU_471042_0_0_1"/>
<evidence type="ECO:0000256" key="6">
    <source>
        <dbReference type="ARBA" id="ARBA00022840"/>
    </source>
</evidence>
<dbReference type="GeneID" id="27728023"/>
<sequence>MDDQGGSRLQPAPYEGVNPPLSHYTIPWTWWTNKRIIDEHVPPPLYQRTEEDIYKMSADPRLVLPISIPQNNIVAALSSKINDVLIESFNNTTLQGWSRKDSSAGLHVEFGNSPRPDLKFVRELGGSNAVVVEVDCNGTRLAKKTYDPKRLGWLRSAKVIDMKTEITALKRLRHRHVIELVGSFTHNRGHPPEPVLEVLLWPVAACSLEKFCEAIEEVSDRQLSQRYDYSEESLRLLRTIVQLPDETEELEVATLLKRAIRRLYSSFGCLAEGLSYIHGQEMLHKDIKPSNILVYPNRKKLCESDEVETLDGIRITDFDGAKDFSRLGYSTTGDTFGTRTYLPPECTRGKRQCGRAADIFSLGCVYFELLMLLPHFYGRPDRRKYDLYYLSIQAISEQMDGVCNSDSLVMGELAWLIKNMLQNEPENRPIAREISLHLRLINDRLRLGSTDVDDLHSLFGRCCQGARVSPASGWVGTPSPWLPALPSLPNLPHTHWNKGNERVDAPVATVDPRFVTQVLKEKAGGVKVCDNHFLRGTCRFANNCEFSHDASLSQYDLELLRASKKRIPSVSTYYYGITG</sequence>
<keyword evidence="3" id="KW-0808">Transferase</keyword>
<keyword evidence="13" id="KW-1185">Reference proteome</keyword>
<name>A0A084FY14_PSEDA</name>
<dbReference type="OrthoDB" id="248923at2759"/>
<evidence type="ECO:0000259" key="11">
    <source>
        <dbReference type="PROSITE" id="PS50103"/>
    </source>
</evidence>
<keyword evidence="9" id="KW-0863">Zinc-finger</keyword>
<dbReference type="PROSITE" id="PS50011">
    <property type="entry name" value="PROTEIN_KINASE_DOM"/>
    <property type="match status" value="1"/>
</dbReference>
<evidence type="ECO:0000256" key="8">
    <source>
        <dbReference type="ARBA" id="ARBA00048679"/>
    </source>
</evidence>
<dbReference type="EC" id="2.7.11.1" evidence="1"/>
<evidence type="ECO:0000256" key="5">
    <source>
        <dbReference type="ARBA" id="ARBA00022777"/>
    </source>
</evidence>
<evidence type="ECO:0000256" key="7">
    <source>
        <dbReference type="ARBA" id="ARBA00047899"/>
    </source>
</evidence>
<keyword evidence="5" id="KW-0418">Kinase</keyword>
<dbReference type="GO" id="GO:0005524">
    <property type="term" value="F:ATP binding"/>
    <property type="evidence" value="ECO:0007669"/>
    <property type="project" value="UniProtKB-KW"/>
</dbReference>
<gene>
    <name evidence="12" type="ORF">SAPIO_CDS8951</name>
</gene>
<dbReference type="PANTHER" id="PTHR43671">
    <property type="entry name" value="SERINE/THREONINE-PROTEIN KINASE NEK"/>
    <property type="match status" value="1"/>
</dbReference>
<comment type="catalytic activity">
    <reaction evidence="8">
        <text>L-seryl-[protein] + ATP = O-phospho-L-seryl-[protein] + ADP + H(+)</text>
        <dbReference type="Rhea" id="RHEA:17989"/>
        <dbReference type="Rhea" id="RHEA-COMP:9863"/>
        <dbReference type="Rhea" id="RHEA-COMP:11604"/>
        <dbReference type="ChEBI" id="CHEBI:15378"/>
        <dbReference type="ChEBI" id="CHEBI:29999"/>
        <dbReference type="ChEBI" id="CHEBI:30616"/>
        <dbReference type="ChEBI" id="CHEBI:83421"/>
        <dbReference type="ChEBI" id="CHEBI:456216"/>
        <dbReference type="EC" id="2.7.11.1"/>
    </reaction>
</comment>
<keyword evidence="6" id="KW-0067">ATP-binding</keyword>
<dbReference type="OMA" id="LIMADVH"/>
<evidence type="ECO:0000259" key="10">
    <source>
        <dbReference type="PROSITE" id="PS50011"/>
    </source>
</evidence>
<accession>A0A084FY14</accession>
<evidence type="ECO:0000313" key="13">
    <source>
        <dbReference type="Proteomes" id="UP000028545"/>
    </source>
</evidence>